<keyword evidence="3" id="KW-1185">Reference proteome</keyword>
<evidence type="ECO:0000313" key="3">
    <source>
        <dbReference type="Proteomes" id="UP000198556"/>
    </source>
</evidence>
<dbReference type="InterPro" id="IPR022742">
    <property type="entry name" value="Hydrolase_4"/>
</dbReference>
<dbReference type="GO" id="GO:0016787">
    <property type="term" value="F:hydrolase activity"/>
    <property type="evidence" value="ECO:0007669"/>
    <property type="project" value="UniProtKB-KW"/>
</dbReference>
<sequence>MKTKEFTIPSTDGVHQLYTKMWYPIGKPIGIVQLNHGMCDYINRYDRFAYYLAKHNFVVIGHDHIGHGNTALNRDDLGKFIPVNSGEVLVEDMYTITKFVKAHYPDLPIVIQGHSMGSIILRKYLIEHGDEVDGAVVMATSYTTKNENNFNLMMLNNFQIVFGKHRRSQIASRIVSYIHNHQFAEDRIENAWISSDMNEVITNNYDPMCAYNFTLNGYHTIVRLQKEIEDEALIQKMPKNLPLLLASGEKDTLGGNGEGIKKLAEKYRQLGMENVTMMIFENGRHDLLHEKDYMTVYKSIEAWIKEVIDR</sequence>
<dbReference type="EMBL" id="FOGF01000030">
    <property type="protein sequence ID" value="SER26810.1"/>
    <property type="molecule type" value="Genomic_DNA"/>
</dbReference>
<accession>A0A1H9MSX5</accession>
<dbReference type="InterPro" id="IPR029058">
    <property type="entry name" value="AB_hydrolase_fold"/>
</dbReference>
<dbReference type="STRING" id="137733.SAMN05421767_1302"/>
<name>A0A1H9MSX5_9LACT</name>
<proteinExistence type="predicted"/>
<evidence type="ECO:0000259" key="1">
    <source>
        <dbReference type="Pfam" id="PF12146"/>
    </source>
</evidence>
<evidence type="ECO:0000313" key="2">
    <source>
        <dbReference type="EMBL" id="SER26810.1"/>
    </source>
</evidence>
<dbReference type="InterPro" id="IPR051044">
    <property type="entry name" value="MAG_DAG_Lipase"/>
</dbReference>
<feature type="domain" description="Serine aminopeptidase S33" evidence="1">
    <location>
        <begin position="27"/>
        <end position="292"/>
    </location>
</feature>
<reference evidence="2 3" key="1">
    <citation type="submission" date="2016-10" db="EMBL/GenBank/DDBJ databases">
        <authorList>
            <person name="de Groot N.N."/>
        </authorList>
    </citation>
    <scope>NUCLEOTIDE SEQUENCE [LARGE SCALE GENOMIC DNA]</scope>
    <source>
        <strain evidence="2 3">DSM 15827</strain>
    </source>
</reference>
<dbReference type="OrthoDB" id="9806902at2"/>
<dbReference type="Pfam" id="PF12146">
    <property type="entry name" value="Hydrolase_4"/>
    <property type="match status" value="1"/>
</dbReference>
<dbReference type="Gene3D" id="3.40.50.1820">
    <property type="entry name" value="alpha/beta hydrolase"/>
    <property type="match status" value="1"/>
</dbReference>
<dbReference type="SUPFAM" id="SSF53474">
    <property type="entry name" value="alpha/beta-Hydrolases"/>
    <property type="match status" value="1"/>
</dbReference>
<dbReference type="Proteomes" id="UP000198556">
    <property type="component" value="Unassembled WGS sequence"/>
</dbReference>
<dbReference type="AlphaFoldDB" id="A0A1H9MSX5"/>
<keyword evidence="2" id="KW-0378">Hydrolase</keyword>
<dbReference type="RefSeq" id="WP_089747208.1">
    <property type="nucleotide sequence ID" value="NZ_FOGF01000030.1"/>
</dbReference>
<dbReference type="PANTHER" id="PTHR11614">
    <property type="entry name" value="PHOSPHOLIPASE-RELATED"/>
    <property type="match status" value="1"/>
</dbReference>
<gene>
    <name evidence="2" type="ORF">SAMN05421767_1302</name>
</gene>
<protein>
    <submittedName>
        <fullName evidence="2">Lysophospholipase, alpha-beta hydrolase superfamily</fullName>
    </submittedName>
</protein>
<organism evidence="2 3">
    <name type="scientific">Granulicatella balaenopterae</name>
    <dbReference type="NCBI Taxonomy" id="137733"/>
    <lineage>
        <taxon>Bacteria</taxon>
        <taxon>Bacillati</taxon>
        <taxon>Bacillota</taxon>
        <taxon>Bacilli</taxon>
        <taxon>Lactobacillales</taxon>
        <taxon>Carnobacteriaceae</taxon>
        <taxon>Granulicatella</taxon>
    </lineage>
</organism>